<dbReference type="Gene3D" id="3.40.50.1110">
    <property type="entry name" value="SGNH hydrolase"/>
    <property type="match status" value="1"/>
</dbReference>
<accession>A0A5Q2MPQ1</accession>
<dbReference type="SUPFAM" id="SSF52266">
    <property type="entry name" value="SGNH hydrolase"/>
    <property type="match status" value="1"/>
</dbReference>
<dbReference type="Pfam" id="PF13472">
    <property type="entry name" value="Lipase_GDSL_2"/>
    <property type="match status" value="1"/>
</dbReference>
<dbReference type="KEGG" id="aef:GEV26_15260"/>
<gene>
    <name evidence="3" type="ORF">GEV26_15260</name>
</gene>
<sequence length="266" mass="30083">MTPIQNRELRATARELGCRPRHPLASPRRSEHEEIPRGLRDRYVPIGRPPQASSAAKSRGDLVVIGDSISDAAFFKTLGGKPDQMWWAKLGRKTRTTPRVYAERGSGYTRPGKCVTTTIGQRIGRKAMATRMNKAKIVVIAAGVNDYRKCVFRADGTYYLAPTSGEEVEEAISAAFDELDAAVTYEAKVIITAPYGSRPELKQYRERLVRSLRAHSEEHGFQYVDTAHGTLWGKSKSRDRIHPTAKGMQRLYRDIYMKSNLRKRFR</sequence>
<organism evidence="3 4">
    <name type="scientific">Aeromicrobium yanjiei</name>
    <dbReference type="NCBI Taxonomy" id="2662028"/>
    <lineage>
        <taxon>Bacteria</taxon>
        <taxon>Bacillati</taxon>
        <taxon>Actinomycetota</taxon>
        <taxon>Actinomycetes</taxon>
        <taxon>Propionibacteriales</taxon>
        <taxon>Nocardioidaceae</taxon>
        <taxon>Aeromicrobium</taxon>
    </lineage>
</organism>
<keyword evidence="4" id="KW-1185">Reference proteome</keyword>
<evidence type="ECO:0000313" key="4">
    <source>
        <dbReference type="Proteomes" id="UP000392064"/>
    </source>
</evidence>
<feature type="region of interest" description="Disordered" evidence="1">
    <location>
        <begin position="1"/>
        <end position="37"/>
    </location>
</feature>
<evidence type="ECO:0000313" key="3">
    <source>
        <dbReference type="EMBL" id="QGG42625.1"/>
    </source>
</evidence>
<reference evidence="3 4" key="1">
    <citation type="submission" date="2019-11" db="EMBL/GenBank/DDBJ databases">
        <authorList>
            <person name="Li J."/>
        </authorList>
    </citation>
    <scope>NUCLEOTIDE SEQUENCE [LARGE SCALE GENOMIC DNA]</scope>
    <source>
        <strain evidence="3 4">MF47</strain>
    </source>
</reference>
<proteinExistence type="predicted"/>
<dbReference type="InterPro" id="IPR013830">
    <property type="entry name" value="SGNH_hydro"/>
</dbReference>
<dbReference type="InterPro" id="IPR036514">
    <property type="entry name" value="SGNH_hydro_sf"/>
</dbReference>
<name>A0A5Q2MPQ1_9ACTN</name>
<feature type="compositionally biased region" description="Basic and acidic residues" evidence="1">
    <location>
        <begin position="7"/>
        <end position="18"/>
    </location>
</feature>
<protein>
    <recommendedName>
        <fullName evidence="2">SGNH hydrolase-type esterase domain-containing protein</fullName>
    </recommendedName>
</protein>
<dbReference type="CDD" id="cd00229">
    <property type="entry name" value="SGNH_hydrolase"/>
    <property type="match status" value="1"/>
</dbReference>
<feature type="compositionally biased region" description="Basic and acidic residues" evidence="1">
    <location>
        <begin position="28"/>
        <end position="37"/>
    </location>
</feature>
<dbReference type="EMBL" id="CP045737">
    <property type="protein sequence ID" value="QGG42625.1"/>
    <property type="molecule type" value="Genomic_DNA"/>
</dbReference>
<evidence type="ECO:0000259" key="2">
    <source>
        <dbReference type="Pfam" id="PF13472"/>
    </source>
</evidence>
<feature type="domain" description="SGNH hydrolase-type esterase" evidence="2">
    <location>
        <begin position="64"/>
        <end position="250"/>
    </location>
</feature>
<dbReference type="Proteomes" id="UP000392064">
    <property type="component" value="Chromosome"/>
</dbReference>
<dbReference type="AlphaFoldDB" id="A0A5Q2MPQ1"/>
<evidence type="ECO:0000256" key="1">
    <source>
        <dbReference type="SAM" id="MobiDB-lite"/>
    </source>
</evidence>